<accession>A0A2J7PI29</accession>
<evidence type="ECO:0000256" key="3">
    <source>
        <dbReference type="ARBA" id="ARBA00022475"/>
    </source>
</evidence>
<dbReference type="AlphaFoldDB" id="A0A2J7PI29"/>
<dbReference type="FunCoup" id="A0A2J7PI29">
    <property type="interactions" value="40"/>
</dbReference>
<dbReference type="Pfam" id="PF00060">
    <property type="entry name" value="Lig_chan"/>
    <property type="match status" value="1"/>
</dbReference>
<evidence type="ECO:0000313" key="12">
    <source>
        <dbReference type="Proteomes" id="UP000235965"/>
    </source>
</evidence>
<keyword evidence="4 9" id="KW-0812">Transmembrane</keyword>
<dbReference type="InParanoid" id="A0A2J7PI29"/>
<dbReference type="InterPro" id="IPR052192">
    <property type="entry name" value="Insect_Ionotropic_Sensory_Rcpt"/>
</dbReference>
<evidence type="ECO:0000256" key="1">
    <source>
        <dbReference type="ARBA" id="ARBA00004651"/>
    </source>
</evidence>
<dbReference type="Gene3D" id="3.40.190.10">
    <property type="entry name" value="Periplasmic binding protein-like II"/>
    <property type="match status" value="1"/>
</dbReference>
<dbReference type="OrthoDB" id="6430908at2759"/>
<evidence type="ECO:0000259" key="10">
    <source>
        <dbReference type="Pfam" id="PF00060"/>
    </source>
</evidence>
<dbReference type="EMBL" id="NEVH01025129">
    <property type="protein sequence ID" value="PNF15983.1"/>
    <property type="molecule type" value="Genomic_DNA"/>
</dbReference>
<evidence type="ECO:0000256" key="7">
    <source>
        <dbReference type="ARBA" id="ARBA00023170"/>
    </source>
</evidence>
<evidence type="ECO:0000313" key="11">
    <source>
        <dbReference type="EMBL" id="PNF15983.1"/>
    </source>
</evidence>
<reference evidence="11 12" key="1">
    <citation type="submission" date="2017-12" db="EMBL/GenBank/DDBJ databases">
        <title>Hemimetabolous genomes reveal molecular basis of termite eusociality.</title>
        <authorList>
            <person name="Harrison M.C."/>
            <person name="Jongepier E."/>
            <person name="Robertson H.M."/>
            <person name="Arning N."/>
            <person name="Bitard-Feildel T."/>
            <person name="Chao H."/>
            <person name="Childers C.P."/>
            <person name="Dinh H."/>
            <person name="Doddapaneni H."/>
            <person name="Dugan S."/>
            <person name="Gowin J."/>
            <person name="Greiner C."/>
            <person name="Han Y."/>
            <person name="Hu H."/>
            <person name="Hughes D.S.T."/>
            <person name="Huylmans A.-K."/>
            <person name="Kemena C."/>
            <person name="Kremer L.P.M."/>
            <person name="Lee S.L."/>
            <person name="Lopez-Ezquerra A."/>
            <person name="Mallet L."/>
            <person name="Monroy-Kuhn J.M."/>
            <person name="Moser A."/>
            <person name="Murali S.C."/>
            <person name="Muzny D.M."/>
            <person name="Otani S."/>
            <person name="Piulachs M.-D."/>
            <person name="Poelchau M."/>
            <person name="Qu J."/>
            <person name="Schaub F."/>
            <person name="Wada-Katsumata A."/>
            <person name="Worley K.C."/>
            <person name="Xie Q."/>
            <person name="Ylla G."/>
            <person name="Poulsen M."/>
            <person name="Gibbs R.A."/>
            <person name="Schal C."/>
            <person name="Richards S."/>
            <person name="Belles X."/>
            <person name="Korb J."/>
            <person name="Bornberg-Bauer E."/>
        </authorList>
    </citation>
    <scope>NUCLEOTIDE SEQUENCE [LARGE SCALE GENOMIC DNA]</scope>
    <source>
        <tissue evidence="11">Whole body</tissue>
    </source>
</reference>
<dbReference type="SUPFAM" id="SSF53850">
    <property type="entry name" value="Periplasmic binding protein-like II"/>
    <property type="match status" value="1"/>
</dbReference>
<comment type="subcellular location">
    <subcellularLocation>
        <location evidence="1">Cell membrane</location>
        <topology evidence="1">Multi-pass membrane protein</topology>
    </subcellularLocation>
</comment>
<gene>
    <name evidence="11" type="ORF">B7P43_G04606</name>
</gene>
<feature type="domain" description="Ionotropic glutamate receptor C-terminal" evidence="10">
    <location>
        <begin position="414"/>
        <end position="676"/>
    </location>
</feature>
<comment type="similarity">
    <text evidence="2">Belongs to the glutamate-gated ion channel (TC 1.A.10.1) family.</text>
</comment>
<comment type="caution">
    <text evidence="11">The sequence shown here is derived from an EMBL/GenBank/DDBJ whole genome shotgun (WGS) entry which is preliminary data.</text>
</comment>
<keyword evidence="5 9" id="KW-1133">Transmembrane helix</keyword>
<evidence type="ECO:0000256" key="5">
    <source>
        <dbReference type="ARBA" id="ARBA00022989"/>
    </source>
</evidence>
<feature type="transmembrane region" description="Helical" evidence="9">
    <location>
        <begin position="478"/>
        <end position="498"/>
    </location>
</feature>
<keyword evidence="8" id="KW-0325">Glycoprotein</keyword>
<feature type="transmembrane region" description="Helical" evidence="9">
    <location>
        <begin position="20"/>
        <end position="42"/>
    </location>
</feature>
<organism evidence="11 12">
    <name type="scientific">Cryptotermes secundus</name>
    <dbReference type="NCBI Taxonomy" id="105785"/>
    <lineage>
        <taxon>Eukaryota</taxon>
        <taxon>Metazoa</taxon>
        <taxon>Ecdysozoa</taxon>
        <taxon>Arthropoda</taxon>
        <taxon>Hexapoda</taxon>
        <taxon>Insecta</taxon>
        <taxon>Pterygota</taxon>
        <taxon>Neoptera</taxon>
        <taxon>Polyneoptera</taxon>
        <taxon>Dictyoptera</taxon>
        <taxon>Blattodea</taxon>
        <taxon>Blattoidea</taxon>
        <taxon>Termitoidae</taxon>
        <taxon>Kalotermitidae</taxon>
        <taxon>Cryptotermitinae</taxon>
        <taxon>Cryptotermes</taxon>
    </lineage>
</organism>
<evidence type="ECO:0000256" key="9">
    <source>
        <dbReference type="SAM" id="Phobius"/>
    </source>
</evidence>
<evidence type="ECO:0000256" key="4">
    <source>
        <dbReference type="ARBA" id="ARBA00022692"/>
    </source>
</evidence>
<name>A0A2J7PI29_9NEOP</name>
<dbReference type="GO" id="GO:0015276">
    <property type="term" value="F:ligand-gated monoatomic ion channel activity"/>
    <property type="evidence" value="ECO:0007669"/>
    <property type="project" value="InterPro"/>
</dbReference>
<keyword evidence="3" id="KW-1003">Cell membrane</keyword>
<dbReference type="PANTHER" id="PTHR42643">
    <property type="entry name" value="IONOTROPIC RECEPTOR 20A-RELATED"/>
    <property type="match status" value="1"/>
</dbReference>
<proteinExistence type="inferred from homology"/>
<sequence>MLNLEGTKQQLRDIGLDADWLFTIYISKKYIIMFIIFMCLILQTSGYLHFEVVQSVCDIAKRYFTLGHTLVFSHGTPANTQLSSEDTLPHHNAIHKDDFDDLHYSDDLWQLLLEEFNRLESWSLISSGPNNDFKEMSNSKHEAYVLLSERQQPEDVVKDIGLQVKELRRSWEWNPRGKFVIIVIEIGDVDAKLLAGDIFAELWISRIVDSLVLMPSLEKHTAQDVVNILDAYLWFPYLNAGHCTHVKGAVLWDRWISDNNSKGHFLHAETLFPHKIPGDLRGCPLTVSTFEMPPMIMRKVTTKAEPKNITYDKGLEIQILAELAKSTNSLVKYREAPPDGGRWGWHLGNGIWNGVTGEIARSYSDIGVNCLWYRCHMIREIECLRPHLIDKVQWYVPCATPYPRWMSLTRVFTLSLWVGFVAAYVLISVIMWQIVKVTRKISATASQNEAYTSLTKCLLNFWAIILEESASNNPPDVAVIRAVFFAWVLYCWAVNTVYQTYLTSFLIDPGLKRPLASEDEILASGIDYDTETSIISIYDSISEMRYKRIKVTNDIESTEERIVKGTSAFLFSKYLLDYSIAVKYMDANGKPRICKLEDDFAANLITMFVPKGFPFKARYDQVLLFLMQAGLLNLWWENIKYTATLETAGDMSLPSGEYIALTMEHLQSAFYFLLLGYAISVFSFLLEIICLRHKTHRTKLIKTETANKNTEKTAAIFDFQLISESH</sequence>
<feature type="transmembrane region" description="Helical" evidence="9">
    <location>
        <begin position="669"/>
        <end position="691"/>
    </location>
</feature>
<dbReference type="PANTHER" id="PTHR42643:SF24">
    <property type="entry name" value="IONOTROPIC RECEPTOR 60A"/>
    <property type="match status" value="1"/>
</dbReference>
<dbReference type="GO" id="GO:0005886">
    <property type="term" value="C:plasma membrane"/>
    <property type="evidence" value="ECO:0007669"/>
    <property type="project" value="UniProtKB-SubCell"/>
</dbReference>
<dbReference type="GO" id="GO:0050906">
    <property type="term" value="P:detection of stimulus involved in sensory perception"/>
    <property type="evidence" value="ECO:0007669"/>
    <property type="project" value="UniProtKB-ARBA"/>
</dbReference>
<dbReference type="Gene3D" id="1.10.287.70">
    <property type="match status" value="1"/>
</dbReference>
<dbReference type="InterPro" id="IPR001320">
    <property type="entry name" value="Iontro_rcpt_C"/>
</dbReference>
<feature type="transmembrane region" description="Helical" evidence="9">
    <location>
        <begin position="411"/>
        <end position="435"/>
    </location>
</feature>
<evidence type="ECO:0000256" key="8">
    <source>
        <dbReference type="ARBA" id="ARBA00023180"/>
    </source>
</evidence>
<keyword evidence="6 9" id="KW-0472">Membrane</keyword>
<dbReference type="Proteomes" id="UP000235965">
    <property type="component" value="Unassembled WGS sequence"/>
</dbReference>
<keyword evidence="7" id="KW-0675">Receptor</keyword>
<evidence type="ECO:0000256" key="6">
    <source>
        <dbReference type="ARBA" id="ARBA00023136"/>
    </source>
</evidence>
<evidence type="ECO:0000256" key="2">
    <source>
        <dbReference type="ARBA" id="ARBA00008685"/>
    </source>
</evidence>
<keyword evidence="12" id="KW-1185">Reference proteome</keyword>
<protein>
    <recommendedName>
        <fullName evidence="10">Ionotropic glutamate receptor C-terminal domain-containing protein</fullName>
    </recommendedName>
</protein>